<dbReference type="Proteomes" id="UP001396334">
    <property type="component" value="Unassembled WGS sequence"/>
</dbReference>
<feature type="chain" id="PRO_5046734248" description="non-specific serine/threonine protein kinase" evidence="16">
    <location>
        <begin position="35"/>
        <end position="590"/>
    </location>
</feature>
<evidence type="ECO:0000256" key="9">
    <source>
        <dbReference type="ARBA" id="ARBA00022840"/>
    </source>
</evidence>
<evidence type="ECO:0000256" key="14">
    <source>
        <dbReference type="ARBA" id="ARBA00048679"/>
    </source>
</evidence>
<feature type="binding site" evidence="15">
    <location>
        <position position="355"/>
    </location>
    <ligand>
        <name>ATP</name>
        <dbReference type="ChEBI" id="CHEBI:30616"/>
    </ligand>
</feature>
<dbReference type="InterPro" id="IPR045874">
    <property type="entry name" value="LRK10/LRL21-25-like"/>
</dbReference>
<evidence type="ECO:0000256" key="6">
    <source>
        <dbReference type="ARBA" id="ARBA00022729"/>
    </source>
</evidence>
<keyword evidence="7 15" id="KW-0547">Nucleotide-binding</keyword>
<evidence type="ECO:0000256" key="1">
    <source>
        <dbReference type="ARBA" id="ARBA00004479"/>
    </source>
</evidence>
<sequence>MDAFFFLSVSVSVSPSSLSLLFLLFLTILHVSIANSNNDTDTQFTSCAPFDCGNLTNISYPFWTDHLPRPSYCGFGDEGYKLKCMPNQPPVLTLSSQEFRVLYLNASHGLLTIQRLNLSTCPGEISITSAFNYSETAENITLLYDCRSSGLQSNHSFNCTRNGRETSPVTVLVKDEENNCSEKVEIPVGAKAFDDLMNGITAANETLLQPFYMEYFAYEQYCRQCMDSGGRCGSNESLPATFACYCRDGPHLIQCHHVSGSGSNLSGKLILGFTGGAISLLISCIIRKIPCMISQFTKSDTDIEAFIRNGTISPRRYTYSDVRKMTNSFHEQLGKGGYGSVFKGKLPDGHLVAVKLLNTTKGDGQDFINEKHLFKDSKHLSSEELFRIAIGIARGLEYLHRGCNTRILHFDIKPHNILLDENFLPKISDFGLAKLCTTRESIVSMLEARGTIGYIAPEVFCRSVGGVSHKSDVYSYGMVILEMVGGRKNVDVGVSQTEEIYFPHWIYGYAVQDDMEPQLLGLETKEETEIARKMILVGLWCIQTNPLDRPTMSRVIEMLEGSVQVLQIPPKPYMSSPSTSPVDSAFLTLS</sequence>
<evidence type="ECO:0000256" key="11">
    <source>
        <dbReference type="ARBA" id="ARBA00023136"/>
    </source>
</evidence>
<evidence type="ECO:0000256" key="12">
    <source>
        <dbReference type="ARBA" id="ARBA00023180"/>
    </source>
</evidence>
<evidence type="ECO:0000256" key="13">
    <source>
        <dbReference type="ARBA" id="ARBA00047899"/>
    </source>
</evidence>
<dbReference type="InterPro" id="IPR011009">
    <property type="entry name" value="Kinase-like_dom_sf"/>
</dbReference>
<keyword evidence="11" id="KW-0472">Membrane</keyword>
<evidence type="ECO:0000256" key="3">
    <source>
        <dbReference type="ARBA" id="ARBA00022527"/>
    </source>
</evidence>
<comment type="caution">
    <text evidence="18">The sequence shown here is derived from an EMBL/GenBank/DDBJ whole genome shotgun (WGS) entry which is preliminary data.</text>
</comment>
<dbReference type="SUPFAM" id="SSF56112">
    <property type="entry name" value="Protein kinase-like (PK-like)"/>
    <property type="match status" value="1"/>
</dbReference>
<dbReference type="Gene3D" id="1.10.510.10">
    <property type="entry name" value="Transferase(Phosphotransferase) domain 1"/>
    <property type="match status" value="2"/>
</dbReference>
<dbReference type="PROSITE" id="PS50011">
    <property type="entry name" value="PROTEIN_KINASE_DOM"/>
    <property type="match status" value="1"/>
</dbReference>
<accession>A0ABR1ZRG6</accession>
<keyword evidence="19" id="KW-1185">Reference proteome</keyword>
<dbReference type="Pfam" id="PF14380">
    <property type="entry name" value="WAK_assoc"/>
    <property type="match status" value="1"/>
</dbReference>
<evidence type="ECO:0000256" key="4">
    <source>
        <dbReference type="ARBA" id="ARBA00022679"/>
    </source>
</evidence>
<dbReference type="PROSITE" id="PS00107">
    <property type="entry name" value="PROTEIN_KINASE_ATP"/>
    <property type="match status" value="1"/>
</dbReference>
<dbReference type="Pfam" id="PF00069">
    <property type="entry name" value="Pkinase"/>
    <property type="match status" value="1"/>
</dbReference>
<feature type="signal peptide" evidence="16">
    <location>
        <begin position="1"/>
        <end position="34"/>
    </location>
</feature>
<evidence type="ECO:0000256" key="2">
    <source>
        <dbReference type="ARBA" id="ARBA00012513"/>
    </source>
</evidence>
<organism evidence="18 19">
    <name type="scientific">Hibiscus sabdariffa</name>
    <name type="common">roselle</name>
    <dbReference type="NCBI Taxonomy" id="183260"/>
    <lineage>
        <taxon>Eukaryota</taxon>
        <taxon>Viridiplantae</taxon>
        <taxon>Streptophyta</taxon>
        <taxon>Embryophyta</taxon>
        <taxon>Tracheophyta</taxon>
        <taxon>Spermatophyta</taxon>
        <taxon>Magnoliopsida</taxon>
        <taxon>eudicotyledons</taxon>
        <taxon>Gunneridae</taxon>
        <taxon>Pentapetalae</taxon>
        <taxon>rosids</taxon>
        <taxon>malvids</taxon>
        <taxon>Malvales</taxon>
        <taxon>Malvaceae</taxon>
        <taxon>Malvoideae</taxon>
        <taxon>Hibiscus</taxon>
    </lineage>
</organism>
<evidence type="ECO:0000256" key="15">
    <source>
        <dbReference type="PROSITE-ProRule" id="PRU10141"/>
    </source>
</evidence>
<dbReference type="InterPro" id="IPR025287">
    <property type="entry name" value="WAK_GUB"/>
</dbReference>
<comment type="catalytic activity">
    <reaction evidence="13">
        <text>L-threonyl-[protein] + ATP = O-phospho-L-threonyl-[protein] + ADP + H(+)</text>
        <dbReference type="Rhea" id="RHEA:46608"/>
        <dbReference type="Rhea" id="RHEA-COMP:11060"/>
        <dbReference type="Rhea" id="RHEA-COMP:11605"/>
        <dbReference type="ChEBI" id="CHEBI:15378"/>
        <dbReference type="ChEBI" id="CHEBI:30013"/>
        <dbReference type="ChEBI" id="CHEBI:30616"/>
        <dbReference type="ChEBI" id="CHEBI:61977"/>
        <dbReference type="ChEBI" id="CHEBI:456216"/>
        <dbReference type="EC" id="2.7.11.1"/>
    </reaction>
</comment>
<evidence type="ECO:0000256" key="5">
    <source>
        <dbReference type="ARBA" id="ARBA00022692"/>
    </source>
</evidence>
<gene>
    <name evidence="18" type="ORF">V6N11_075712</name>
</gene>
<keyword evidence="5" id="KW-0812">Transmembrane</keyword>
<dbReference type="Pfam" id="PF13947">
    <property type="entry name" value="GUB_WAK_bind"/>
    <property type="match status" value="1"/>
</dbReference>
<evidence type="ECO:0000256" key="7">
    <source>
        <dbReference type="ARBA" id="ARBA00022741"/>
    </source>
</evidence>
<dbReference type="InterPro" id="IPR008271">
    <property type="entry name" value="Ser/Thr_kinase_AS"/>
</dbReference>
<keyword evidence="8" id="KW-0418">Kinase</keyword>
<keyword evidence="4" id="KW-0808">Transferase</keyword>
<evidence type="ECO:0000313" key="19">
    <source>
        <dbReference type="Proteomes" id="UP001396334"/>
    </source>
</evidence>
<dbReference type="PANTHER" id="PTHR27009">
    <property type="entry name" value="RUST RESISTANCE KINASE LR10-RELATED"/>
    <property type="match status" value="1"/>
</dbReference>
<protein>
    <recommendedName>
        <fullName evidence="2">non-specific serine/threonine protein kinase</fullName>
        <ecNumber evidence="2">2.7.11.1</ecNumber>
    </recommendedName>
</protein>
<dbReference type="InterPro" id="IPR017441">
    <property type="entry name" value="Protein_kinase_ATP_BS"/>
</dbReference>
<comment type="catalytic activity">
    <reaction evidence="14">
        <text>L-seryl-[protein] + ATP = O-phospho-L-seryl-[protein] + ADP + H(+)</text>
        <dbReference type="Rhea" id="RHEA:17989"/>
        <dbReference type="Rhea" id="RHEA-COMP:9863"/>
        <dbReference type="Rhea" id="RHEA-COMP:11604"/>
        <dbReference type="ChEBI" id="CHEBI:15378"/>
        <dbReference type="ChEBI" id="CHEBI:29999"/>
        <dbReference type="ChEBI" id="CHEBI:30616"/>
        <dbReference type="ChEBI" id="CHEBI:83421"/>
        <dbReference type="ChEBI" id="CHEBI:456216"/>
        <dbReference type="EC" id="2.7.11.1"/>
    </reaction>
</comment>
<dbReference type="EC" id="2.7.11.1" evidence="2"/>
<keyword evidence="12" id="KW-0325">Glycoprotein</keyword>
<proteinExistence type="predicted"/>
<dbReference type="EMBL" id="JBBPBN010000674">
    <property type="protein sequence ID" value="KAK8483290.1"/>
    <property type="molecule type" value="Genomic_DNA"/>
</dbReference>
<evidence type="ECO:0000313" key="18">
    <source>
        <dbReference type="EMBL" id="KAK8483290.1"/>
    </source>
</evidence>
<keyword evidence="10" id="KW-1133">Transmembrane helix</keyword>
<comment type="subcellular location">
    <subcellularLocation>
        <location evidence="1">Membrane</location>
        <topology evidence="1">Single-pass type I membrane protein</topology>
    </subcellularLocation>
</comment>
<keyword evidence="6 16" id="KW-0732">Signal</keyword>
<keyword evidence="3" id="KW-0723">Serine/threonine-protein kinase</keyword>
<dbReference type="PROSITE" id="PS00108">
    <property type="entry name" value="PROTEIN_KINASE_ST"/>
    <property type="match status" value="1"/>
</dbReference>
<dbReference type="SMART" id="SM00220">
    <property type="entry name" value="S_TKc"/>
    <property type="match status" value="1"/>
</dbReference>
<name>A0ABR1ZRG6_9ROSI</name>
<dbReference type="InterPro" id="IPR000719">
    <property type="entry name" value="Prot_kinase_dom"/>
</dbReference>
<evidence type="ECO:0000256" key="10">
    <source>
        <dbReference type="ARBA" id="ARBA00022989"/>
    </source>
</evidence>
<evidence type="ECO:0000256" key="16">
    <source>
        <dbReference type="SAM" id="SignalP"/>
    </source>
</evidence>
<evidence type="ECO:0000256" key="8">
    <source>
        <dbReference type="ARBA" id="ARBA00022777"/>
    </source>
</evidence>
<reference evidence="18 19" key="1">
    <citation type="journal article" date="2024" name="G3 (Bethesda)">
        <title>Genome assembly of Hibiscus sabdariffa L. provides insights into metabolisms of medicinal natural products.</title>
        <authorList>
            <person name="Kim T."/>
        </authorList>
    </citation>
    <scope>NUCLEOTIDE SEQUENCE [LARGE SCALE GENOMIC DNA]</scope>
    <source>
        <strain evidence="18">TK-2024</strain>
        <tissue evidence="18">Old leaves</tissue>
    </source>
</reference>
<evidence type="ECO:0000259" key="17">
    <source>
        <dbReference type="PROSITE" id="PS50011"/>
    </source>
</evidence>
<dbReference type="InterPro" id="IPR032872">
    <property type="entry name" value="WAK_assoc_C"/>
</dbReference>
<keyword evidence="9 15" id="KW-0067">ATP-binding</keyword>
<feature type="domain" description="Protein kinase" evidence="17">
    <location>
        <begin position="253"/>
        <end position="574"/>
    </location>
</feature>